<reference evidence="1" key="1">
    <citation type="submission" date="2020-10" db="EMBL/GenBank/DDBJ databases">
        <authorList>
            <person name="Delgado J.A."/>
            <person name="Gonzalez J.M."/>
        </authorList>
    </citation>
    <scope>NUCLEOTIDE SEQUENCE</scope>
    <source>
        <strain evidence="1">23.6</strain>
    </source>
</reference>
<dbReference type="PANTHER" id="PTHR46889">
    <property type="entry name" value="TRANSPOSASE INSF FOR INSERTION SEQUENCE IS3B-RELATED"/>
    <property type="match status" value="1"/>
</dbReference>
<organism evidence="1 2">
    <name type="scientific">Parageobacillus thermoglucosidasius</name>
    <name type="common">Geobacillus thermoglucosidasius</name>
    <dbReference type="NCBI Taxonomy" id="1426"/>
    <lineage>
        <taxon>Bacteria</taxon>
        <taxon>Bacillati</taxon>
        <taxon>Bacillota</taxon>
        <taxon>Bacilli</taxon>
        <taxon>Bacillales</taxon>
        <taxon>Anoxybacillaceae</taxon>
        <taxon>Parageobacillus</taxon>
    </lineage>
</organism>
<dbReference type="AlphaFoldDB" id="A0AB38R3X4"/>
<sequence length="45" mass="5246">MIHHSDRGSRYASNDYQQLLQKHHFQVSMSRCGNGYDNTCMEVIS</sequence>
<name>A0AB38R3X4_PARTM</name>
<protein>
    <submittedName>
        <fullName evidence="1">DDE-type integrase/transposase/recombinase</fullName>
    </submittedName>
</protein>
<evidence type="ECO:0000313" key="2">
    <source>
        <dbReference type="Proteomes" id="UP001058458"/>
    </source>
</evidence>
<gene>
    <name evidence="1" type="ORF">IMI45_04875</name>
</gene>
<evidence type="ECO:0000313" key="1">
    <source>
        <dbReference type="EMBL" id="UOE77185.1"/>
    </source>
</evidence>
<dbReference type="SUPFAM" id="SSF53098">
    <property type="entry name" value="Ribonuclease H-like"/>
    <property type="match status" value="1"/>
</dbReference>
<dbReference type="InterPro" id="IPR050900">
    <property type="entry name" value="Transposase_IS3/IS150/IS904"/>
</dbReference>
<dbReference type="Proteomes" id="UP001058458">
    <property type="component" value="Chromosome"/>
</dbReference>
<dbReference type="EMBL" id="CP063414">
    <property type="protein sequence ID" value="UOE77185.1"/>
    <property type="molecule type" value="Genomic_DNA"/>
</dbReference>
<accession>A0AB38R3X4</accession>
<dbReference type="InterPro" id="IPR012337">
    <property type="entry name" value="RNaseH-like_sf"/>
</dbReference>
<proteinExistence type="predicted"/>